<sequence length="335" mass="36484">MRRDPSHGGIKVLLDSTVSFFESLTSTDSELIEVKLCEAGNISEETTFKFELDLSELPQDFLDSYDGEMFSVRHSLLVTVERPWYTFDVMRSMTVAIHSLSPAPAESPRKVDDDLSLPISPRSPASAASPDAATSPAAVNPVSDASINRIRVVDVYQGLSMIYASSALNLGDSIRGEITFGGGNPEDFKASLPPRKVLDITNLQVVLYKIEAGEGDSNEVIVYVHEVEVPGKKAPQEGSEDTGNAEIPQDANDGVVDPKTYVPPEPVKIPVEIPLVKSEKSGEFGPTIIKKNKDQSTSVSVRYYLRLVAIDAEATNFWNTHEIVLYRPSAGVEIA</sequence>
<dbReference type="InterPro" id="IPR028934">
    <property type="entry name" value="Vps26-related"/>
</dbReference>
<dbReference type="EMBL" id="BEYU01000054">
    <property type="protein sequence ID" value="GBG29235.1"/>
    <property type="molecule type" value="Genomic_DNA"/>
</dbReference>
<dbReference type="InterPro" id="IPR014752">
    <property type="entry name" value="Arrestin-like_C"/>
</dbReference>
<proteinExistence type="inferred from homology"/>
<feature type="region of interest" description="Disordered" evidence="2">
    <location>
        <begin position="102"/>
        <end position="139"/>
    </location>
</feature>
<dbReference type="OrthoDB" id="10354692at2759"/>
<comment type="caution">
    <text evidence="3">The sequence shown here is derived from an EMBL/GenBank/DDBJ whole genome shotgun (WGS) entry which is preliminary data.</text>
</comment>
<feature type="compositionally biased region" description="Low complexity" evidence="2">
    <location>
        <begin position="118"/>
        <end position="138"/>
    </location>
</feature>
<reference evidence="3 4" key="1">
    <citation type="submission" date="2017-12" db="EMBL/GenBank/DDBJ databases">
        <title>Sequencing, de novo assembly and annotation of complete genome of a new Thraustochytrid species, strain FCC1311.</title>
        <authorList>
            <person name="Sedici K."/>
            <person name="Godart F."/>
            <person name="Aiese Cigliano R."/>
            <person name="Sanseverino W."/>
            <person name="Barakat M."/>
            <person name="Ortet P."/>
            <person name="Marechal E."/>
            <person name="Cagnac O."/>
            <person name="Amato A."/>
        </authorList>
    </citation>
    <scope>NUCLEOTIDE SEQUENCE [LARGE SCALE GENOMIC DNA]</scope>
</reference>
<comment type="similarity">
    <text evidence="1">Belongs to the VPS26 family.</text>
</comment>
<protein>
    <submittedName>
        <fullName evidence="3">Uncharacterized protein</fullName>
    </submittedName>
</protein>
<accession>A0A2R5GF88</accession>
<dbReference type="Gene3D" id="2.60.40.640">
    <property type="match status" value="2"/>
</dbReference>
<dbReference type="AlphaFoldDB" id="A0A2R5GF88"/>
<keyword evidence="4" id="KW-1185">Reference proteome</keyword>
<evidence type="ECO:0000256" key="1">
    <source>
        <dbReference type="ARBA" id="ARBA00009100"/>
    </source>
</evidence>
<organism evidence="3 4">
    <name type="scientific">Hondaea fermentalgiana</name>
    <dbReference type="NCBI Taxonomy" id="2315210"/>
    <lineage>
        <taxon>Eukaryota</taxon>
        <taxon>Sar</taxon>
        <taxon>Stramenopiles</taxon>
        <taxon>Bigyra</taxon>
        <taxon>Labyrinthulomycetes</taxon>
        <taxon>Thraustochytrida</taxon>
        <taxon>Thraustochytriidae</taxon>
        <taxon>Hondaea</taxon>
    </lineage>
</organism>
<dbReference type="InParanoid" id="A0A2R5GF88"/>
<gene>
    <name evidence="3" type="ORF">FCC1311_054572</name>
</gene>
<evidence type="ECO:0000313" key="4">
    <source>
        <dbReference type="Proteomes" id="UP000241890"/>
    </source>
</evidence>
<dbReference type="GO" id="GO:0006886">
    <property type="term" value="P:intracellular protein transport"/>
    <property type="evidence" value="ECO:0007669"/>
    <property type="project" value="InterPro"/>
</dbReference>
<dbReference type="Proteomes" id="UP000241890">
    <property type="component" value="Unassembled WGS sequence"/>
</dbReference>
<evidence type="ECO:0000256" key="2">
    <source>
        <dbReference type="SAM" id="MobiDB-lite"/>
    </source>
</evidence>
<feature type="region of interest" description="Disordered" evidence="2">
    <location>
        <begin position="232"/>
        <end position="255"/>
    </location>
</feature>
<name>A0A2R5GF88_9STRA</name>
<dbReference type="PANTHER" id="PTHR12233">
    <property type="entry name" value="VACUOLAR PROTEIN SORTING 26 RELATED"/>
    <property type="match status" value="1"/>
</dbReference>
<evidence type="ECO:0000313" key="3">
    <source>
        <dbReference type="EMBL" id="GBG29235.1"/>
    </source>
</evidence>